<reference evidence="1" key="1">
    <citation type="submission" date="2018-05" db="EMBL/GenBank/DDBJ databases">
        <authorList>
            <person name="Lanie J.A."/>
            <person name="Ng W.-L."/>
            <person name="Kazmierczak K.M."/>
            <person name="Andrzejewski T.M."/>
            <person name="Davidsen T.M."/>
            <person name="Wayne K.J."/>
            <person name="Tettelin H."/>
            <person name="Glass J.I."/>
            <person name="Rusch D."/>
            <person name="Podicherti R."/>
            <person name="Tsui H.-C.T."/>
            <person name="Winkler M.E."/>
        </authorList>
    </citation>
    <scope>NUCLEOTIDE SEQUENCE</scope>
</reference>
<gene>
    <name evidence="1" type="ORF">METZ01_LOCUS497732</name>
</gene>
<dbReference type="EMBL" id="UINC01218023">
    <property type="protein sequence ID" value="SVE44878.1"/>
    <property type="molecule type" value="Genomic_DNA"/>
</dbReference>
<proteinExistence type="predicted"/>
<dbReference type="AlphaFoldDB" id="A0A383DLZ1"/>
<organism evidence="1">
    <name type="scientific">marine metagenome</name>
    <dbReference type="NCBI Taxonomy" id="408172"/>
    <lineage>
        <taxon>unclassified sequences</taxon>
        <taxon>metagenomes</taxon>
        <taxon>ecological metagenomes</taxon>
    </lineage>
</organism>
<accession>A0A383DLZ1</accession>
<evidence type="ECO:0000313" key="1">
    <source>
        <dbReference type="EMBL" id="SVE44878.1"/>
    </source>
</evidence>
<name>A0A383DLZ1_9ZZZZ</name>
<protein>
    <submittedName>
        <fullName evidence="1">Uncharacterized protein</fullName>
    </submittedName>
</protein>
<sequence length="31" mass="3723">MRSNIDDHWLGEVRFLSRSPFFATQEIKDVK</sequence>